<feature type="domain" description="Tyrosine-protein phosphatase" evidence="4">
    <location>
        <begin position="191"/>
        <end position="333"/>
    </location>
</feature>
<dbReference type="InterPro" id="IPR000340">
    <property type="entry name" value="Dual-sp_phosphatase_cat-dom"/>
</dbReference>
<reference evidence="6" key="1">
    <citation type="submission" date="2023-02" db="EMBL/GenBank/DDBJ databases">
        <title>Genome of toxic invasive species Heracleum sosnowskyi carries increased number of genes despite the absence of recent whole-genome duplications.</title>
        <authorList>
            <person name="Schelkunov M."/>
            <person name="Shtratnikova V."/>
            <person name="Makarenko M."/>
            <person name="Klepikova A."/>
            <person name="Omelchenko D."/>
            <person name="Novikova G."/>
            <person name="Obukhova E."/>
            <person name="Bogdanov V."/>
            <person name="Penin A."/>
            <person name="Logacheva M."/>
        </authorList>
    </citation>
    <scope>NUCLEOTIDE SEQUENCE</scope>
    <source>
        <strain evidence="6">Hsosn_3</strain>
        <tissue evidence="6">Leaf</tissue>
    </source>
</reference>
<keyword evidence="1" id="KW-0378">Hydrolase</keyword>
<name>A0AAD8J3U2_9APIA</name>
<dbReference type="Gene3D" id="3.90.190.10">
    <property type="entry name" value="Protein tyrosine phosphatase superfamily"/>
    <property type="match status" value="1"/>
</dbReference>
<accession>A0AAD8J3U2</accession>
<feature type="compositionally biased region" description="Gly residues" evidence="3">
    <location>
        <begin position="44"/>
        <end position="55"/>
    </location>
</feature>
<dbReference type="PANTHER" id="PTHR46381">
    <property type="entry name" value="MKPA PROTEIN"/>
    <property type="match status" value="1"/>
</dbReference>
<feature type="region of interest" description="Disordered" evidence="3">
    <location>
        <begin position="575"/>
        <end position="598"/>
    </location>
</feature>
<dbReference type="Gene3D" id="3.40.20.10">
    <property type="entry name" value="Severin"/>
    <property type="match status" value="1"/>
</dbReference>
<dbReference type="PROSITE" id="PS00383">
    <property type="entry name" value="TYR_PHOSPHATASE_1"/>
    <property type="match status" value="1"/>
</dbReference>
<comment type="caution">
    <text evidence="6">The sequence shown here is derived from an EMBL/GenBank/DDBJ whole genome shotgun (WGS) entry which is preliminary data.</text>
</comment>
<proteinExistence type="predicted"/>
<protein>
    <submittedName>
        <fullName evidence="6">Protein-tyrosine-phosphatase MKP1</fullName>
    </submittedName>
</protein>
<feature type="domain" description="Tyrosine specific protein phosphatases" evidence="5">
    <location>
        <begin position="260"/>
        <end position="311"/>
    </location>
</feature>
<dbReference type="InterPro" id="IPR020422">
    <property type="entry name" value="TYR_PHOSPHATASE_DUAL_dom"/>
</dbReference>
<dbReference type="PROSITE" id="PS50056">
    <property type="entry name" value="TYR_PHOSPHATASE_2"/>
    <property type="match status" value="1"/>
</dbReference>
<dbReference type="AlphaFoldDB" id="A0AAD8J3U2"/>
<dbReference type="InterPro" id="IPR029006">
    <property type="entry name" value="ADF-H/Gelsolin-like_dom_sf"/>
</dbReference>
<sequence>MSRKGVGCYNGPLLLNRKRHLKSERFVWRNFGMLERDDAATSDGVGGAGDSGGSFSGPCPSPVPRKTYLRSLSDSRIILPPQDPDGGSDSWDPNEDNGGSGRFKVPSTLRTRGNLRARSNLPPLQPLAVSHGLSLTAPVSDDVGKLLPCTPGGRDMSDGGERSELNLSSIRGDRDKKSELLRKDRRAFDKECSKVVEHIYVGGSAVARDREILGKHGITHILNCVGFVCPEYFKADFVYHTLWLRDRSSEDITSILYDVFDYFEYVKEQQGRVFVHCCQGVSRSTSLVIAYLMWREGKSFDEAFQYVKAAREIADPNIGFACQLVQCQKRVHAFPLSPNSLLRMYRISSHSSYDPLHLVPKMLKSPTPAALDSRGAFIIHIPSAIYVWIGLKCETIMERDARGAVCQIVRYEKLKGPVVAINEGEEPSYFWDAFTSLLPLMDKSSNWVDVTESSEKIIPGERKVSSYNVEYEIFQKAIIGGFLPPSASSGTDHETDLPHQNYLLKNLSLVLNNTDVKIVKQNEEPEELLALLGSLYIKNLSQLTICVVSADARPSGFLFWPISAPSPQLGCAACNSPGQQSPVEQGPKNYLRRRNPYL</sequence>
<evidence type="ECO:0000256" key="2">
    <source>
        <dbReference type="ARBA" id="ARBA00022912"/>
    </source>
</evidence>
<reference evidence="6" key="2">
    <citation type="submission" date="2023-05" db="EMBL/GenBank/DDBJ databases">
        <authorList>
            <person name="Schelkunov M.I."/>
        </authorList>
    </citation>
    <scope>NUCLEOTIDE SEQUENCE</scope>
    <source>
        <strain evidence="6">Hsosn_3</strain>
        <tissue evidence="6">Leaf</tissue>
    </source>
</reference>
<organism evidence="6 7">
    <name type="scientific">Heracleum sosnowskyi</name>
    <dbReference type="NCBI Taxonomy" id="360622"/>
    <lineage>
        <taxon>Eukaryota</taxon>
        <taxon>Viridiplantae</taxon>
        <taxon>Streptophyta</taxon>
        <taxon>Embryophyta</taxon>
        <taxon>Tracheophyta</taxon>
        <taxon>Spermatophyta</taxon>
        <taxon>Magnoliopsida</taxon>
        <taxon>eudicotyledons</taxon>
        <taxon>Gunneridae</taxon>
        <taxon>Pentapetalae</taxon>
        <taxon>asterids</taxon>
        <taxon>campanulids</taxon>
        <taxon>Apiales</taxon>
        <taxon>Apiaceae</taxon>
        <taxon>Apioideae</taxon>
        <taxon>apioid superclade</taxon>
        <taxon>Tordylieae</taxon>
        <taxon>Tordyliinae</taxon>
        <taxon>Heracleum</taxon>
    </lineage>
</organism>
<keyword evidence="2" id="KW-0904">Protein phosphatase</keyword>
<evidence type="ECO:0000313" key="6">
    <source>
        <dbReference type="EMBL" id="KAK1396299.1"/>
    </source>
</evidence>
<dbReference type="GO" id="GO:0004721">
    <property type="term" value="F:phosphoprotein phosphatase activity"/>
    <property type="evidence" value="ECO:0007669"/>
    <property type="project" value="UniProtKB-KW"/>
</dbReference>
<dbReference type="Proteomes" id="UP001237642">
    <property type="component" value="Unassembled WGS sequence"/>
</dbReference>
<dbReference type="SUPFAM" id="SSF55753">
    <property type="entry name" value="Actin depolymerizing proteins"/>
    <property type="match status" value="1"/>
</dbReference>
<dbReference type="Pfam" id="PF00782">
    <property type="entry name" value="DSPc"/>
    <property type="match status" value="1"/>
</dbReference>
<dbReference type="CDD" id="cd14498">
    <property type="entry name" value="DSP"/>
    <property type="match status" value="1"/>
</dbReference>
<evidence type="ECO:0000259" key="4">
    <source>
        <dbReference type="PROSITE" id="PS50054"/>
    </source>
</evidence>
<evidence type="ECO:0000256" key="3">
    <source>
        <dbReference type="SAM" id="MobiDB-lite"/>
    </source>
</evidence>
<feature type="region of interest" description="Disordered" evidence="3">
    <location>
        <begin position="41"/>
        <end position="107"/>
    </location>
</feature>
<dbReference type="SMART" id="SM00195">
    <property type="entry name" value="DSPc"/>
    <property type="match status" value="1"/>
</dbReference>
<dbReference type="SUPFAM" id="SSF52799">
    <property type="entry name" value="(Phosphotyrosine protein) phosphatases II"/>
    <property type="match status" value="1"/>
</dbReference>
<dbReference type="InterPro" id="IPR000387">
    <property type="entry name" value="Tyr_Pase_dom"/>
</dbReference>
<dbReference type="EMBL" id="JAUIZM010000002">
    <property type="protein sequence ID" value="KAK1396299.1"/>
    <property type="molecule type" value="Genomic_DNA"/>
</dbReference>
<dbReference type="PROSITE" id="PS50054">
    <property type="entry name" value="TYR_PHOSPHATASE_DUAL"/>
    <property type="match status" value="1"/>
</dbReference>
<keyword evidence="7" id="KW-1185">Reference proteome</keyword>
<evidence type="ECO:0000256" key="1">
    <source>
        <dbReference type="ARBA" id="ARBA00022801"/>
    </source>
</evidence>
<dbReference type="PANTHER" id="PTHR46381:SF4">
    <property type="entry name" value="PROTEIN-TYROSINE-PHOSPHATASE MKP1"/>
    <property type="match status" value="1"/>
</dbReference>
<gene>
    <name evidence="6" type="ORF">POM88_006162</name>
</gene>
<evidence type="ECO:0000313" key="7">
    <source>
        <dbReference type="Proteomes" id="UP001237642"/>
    </source>
</evidence>
<dbReference type="InterPro" id="IPR016130">
    <property type="entry name" value="Tyr_Pase_AS"/>
</dbReference>
<dbReference type="InterPro" id="IPR029021">
    <property type="entry name" value="Prot-tyrosine_phosphatase-like"/>
</dbReference>
<evidence type="ECO:0000259" key="5">
    <source>
        <dbReference type="PROSITE" id="PS50056"/>
    </source>
</evidence>